<dbReference type="EMBL" id="CP019628">
    <property type="protein sequence ID" value="AQP98483.1"/>
    <property type="molecule type" value="Genomic_DNA"/>
</dbReference>
<sequence>MKTSLITVIVIIISLASYLGIANYNQSNHVSQNEGIAQSINDDSHKETSTLADPLHTDELKIKNKLSTEKVSGSVDIQEIVQESLETPLSQEDEYYSFIISEFPQLEDDVATYRSAVKTQRDNVEIYKAHVSERNKHVAANKSTSPGSDTELTYQRDLLLEQAKELGKQAMLLNEAIRNAAYN</sequence>
<accession>A0A1Q2GTN0</accession>
<evidence type="ECO:0000313" key="2">
    <source>
        <dbReference type="Proteomes" id="UP000188243"/>
    </source>
</evidence>
<dbReference type="AlphaFoldDB" id="A0A1Q2GTN0"/>
<name>A0A1Q2GTN0_9GAMM</name>
<dbReference type="RefSeq" id="WP_077535217.1">
    <property type="nucleotide sequence ID" value="NZ_CANLYY010000021.1"/>
</dbReference>
<dbReference type="Proteomes" id="UP000188243">
    <property type="component" value="Chromosome"/>
</dbReference>
<dbReference type="STRING" id="247523.B0W48_00965"/>
<protein>
    <submittedName>
        <fullName evidence="1">Uncharacterized protein</fullName>
    </submittedName>
</protein>
<evidence type="ECO:0000313" key="1">
    <source>
        <dbReference type="EMBL" id="AQP98483.1"/>
    </source>
</evidence>
<dbReference type="KEGG" id="paln:B0W48_00965"/>
<organism evidence="1 2">
    <name type="scientific">Pseudoalteromonas aliena</name>
    <dbReference type="NCBI Taxonomy" id="247523"/>
    <lineage>
        <taxon>Bacteria</taxon>
        <taxon>Pseudomonadati</taxon>
        <taxon>Pseudomonadota</taxon>
        <taxon>Gammaproteobacteria</taxon>
        <taxon>Alteromonadales</taxon>
        <taxon>Pseudoalteromonadaceae</taxon>
        <taxon>Pseudoalteromonas</taxon>
    </lineage>
</organism>
<gene>
    <name evidence="1" type="ORF">B0W48_00965</name>
</gene>
<proteinExistence type="predicted"/>
<reference evidence="1 2" key="1">
    <citation type="submission" date="2017-02" db="EMBL/GenBank/DDBJ databases">
        <title>Complete genome sequence of the cold-active Pseudoalteromonas aliena strain EH1 isolated from Arctic seawater.</title>
        <authorList>
            <person name="Kim E."/>
            <person name="Heo E."/>
            <person name="Kim H."/>
            <person name="Kim D."/>
        </authorList>
    </citation>
    <scope>NUCLEOTIDE SEQUENCE [LARGE SCALE GENOMIC DNA]</scope>
    <source>
        <strain evidence="1 2">EH1</strain>
    </source>
</reference>